<evidence type="ECO:0000256" key="2">
    <source>
        <dbReference type="ARBA" id="ARBA00022729"/>
    </source>
</evidence>
<reference evidence="5 6" key="2">
    <citation type="submission" date="2020-02" db="EMBL/GenBank/DDBJ databases">
        <title>The new genus of Enterobacteriales.</title>
        <authorList>
            <person name="Kim I.S."/>
        </authorList>
    </citation>
    <scope>NUCLEOTIDE SEQUENCE [LARGE SCALE GENOMIC DNA]</scope>
    <source>
        <strain evidence="5 6">SAP-6</strain>
    </source>
</reference>
<reference evidence="5 6" key="1">
    <citation type="submission" date="2019-12" db="EMBL/GenBank/DDBJ databases">
        <authorList>
            <person name="Lee S.D."/>
        </authorList>
    </citation>
    <scope>NUCLEOTIDE SEQUENCE [LARGE SCALE GENOMIC DNA]</scope>
    <source>
        <strain evidence="5 6">SAP-6</strain>
    </source>
</reference>
<evidence type="ECO:0000313" key="5">
    <source>
        <dbReference type="EMBL" id="NDL63222.1"/>
    </source>
</evidence>
<comment type="similarity">
    <text evidence="1">Belongs to the bacterial solute-binding protein 3 family.</text>
</comment>
<dbReference type="Proteomes" id="UP000461443">
    <property type="component" value="Unassembled WGS sequence"/>
</dbReference>
<accession>A0A845SIM9</accession>
<organism evidence="5 6">
    <name type="scientific">Acerihabitans arboris</name>
    <dbReference type="NCBI Taxonomy" id="2691583"/>
    <lineage>
        <taxon>Bacteria</taxon>
        <taxon>Pseudomonadati</taxon>
        <taxon>Pseudomonadota</taxon>
        <taxon>Gammaproteobacteria</taxon>
        <taxon>Enterobacterales</taxon>
        <taxon>Pectobacteriaceae</taxon>
        <taxon>Acerihabitans</taxon>
    </lineage>
</organism>
<protein>
    <submittedName>
        <fullName evidence="5">Transporter substrate-binding domain-containing protein</fullName>
    </submittedName>
</protein>
<dbReference type="InterPro" id="IPR001638">
    <property type="entry name" value="Solute-binding_3/MltF_N"/>
</dbReference>
<dbReference type="PANTHER" id="PTHR35936:SF17">
    <property type="entry name" value="ARGININE-BINDING EXTRACELLULAR PROTEIN ARTP"/>
    <property type="match status" value="1"/>
</dbReference>
<gene>
    <name evidence="5" type="ORF">GRH90_10740</name>
</gene>
<comment type="caution">
    <text evidence="5">The sequence shown here is derived from an EMBL/GenBank/DDBJ whole genome shotgun (WGS) entry which is preliminary data.</text>
</comment>
<dbReference type="AlphaFoldDB" id="A0A845SIM9"/>
<evidence type="ECO:0000259" key="4">
    <source>
        <dbReference type="SMART" id="SM00062"/>
    </source>
</evidence>
<evidence type="ECO:0000313" key="6">
    <source>
        <dbReference type="Proteomes" id="UP000461443"/>
    </source>
</evidence>
<feature type="signal peptide" evidence="3">
    <location>
        <begin position="1"/>
        <end position="30"/>
    </location>
</feature>
<keyword evidence="2 3" id="KW-0732">Signal</keyword>
<dbReference type="SMART" id="SM00062">
    <property type="entry name" value="PBPb"/>
    <property type="match status" value="1"/>
</dbReference>
<evidence type="ECO:0000256" key="1">
    <source>
        <dbReference type="ARBA" id="ARBA00010333"/>
    </source>
</evidence>
<name>A0A845SIM9_9GAMM</name>
<feature type="chain" id="PRO_5032616246" evidence="3">
    <location>
        <begin position="31"/>
        <end position="275"/>
    </location>
</feature>
<dbReference type="EMBL" id="WUBS01000007">
    <property type="protein sequence ID" value="NDL63222.1"/>
    <property type="molecule type" value="Genomic_DNA"/>
</dbReference>
<feature type="domain" description="Solute-binding protein family 3/N-terminal" evidence="4">
    <location>
        <begin position="40"/>
        <end position="269"/>
    </location>
</feature>
<sequence>MTLIPLLRGIFTAALCALTLGAVTAAPAHASQAATLTPGVFKVGIEVAYPPFESWQQDQVVGFDAELAALLSKQMNATLQLADTKFSGLILGLNSARHDAVISALYVTPERTAQADAIAYAGTGAYILVRRGSEAMPKTEKDLCGLTVGLQQGTAWVKQLRELSGAYCEPSGKPAILVKEYPTAPETLQALLANHIQAQVDMAGAARLFAGRSHDRAVISSPAIIYPQTLGIYVKKGNRELLDRLTVALAALRANGDYEQLIAKYQAFGITAAAQ</sequence>
<dbReference type="Gene3D" id="3.40.190.10">
    <property type="entry name" value="Periplasmic binding protein-like II"/>
    <property type="match status" value="2"/>
</dbReference>
<dbReference type="Pfam" id="PF00497">
    <property type="entry name" value="SBP_bac_3"/>
    <property type="match status" value="1"/>
</dbReference>
<keyword evidence="6" id="KW-1185">Reference proteome</keyword>
<evidence type="ECO:0000256" key="3">
    <source>
        <dbReference type="SAM" id="SignalP"/>
    </source>
</evidence>
<dbReference type="RefSeq" id="WP_162365951.1">
    <property type="nucleotide sequence ID" value="NZ_WUBS01000007.1"/>
</dbReference>
<dbReference type="PANTHER" id="PTHR35936">
    <property type="entry name" value="MEMBRANE-BOUND LYTIC MUREIN TRANSGLYCOSYLASE F"/>
    <property type="match status" value="1"/>
</dbReference>
<proteinExistence type="inferred from homology"/>
<dbReference type="SUPFAM" id="SSF53850">
    <property type="entry name" value="Periplasmic binding protein-like II"/>
    <property type="match status" value="1"/>
</dbReference>